<evidence type="ECO:0000313" key="2">
    <source>
        <dbReference type="EMBL" id="CAB4184738.1"/>
    </source>
</evidence>
<proteinExistence type="predicted"/>
<dbReference type="EMBL" id="LR797072">
    <property type="protein sequence ID" value="CAB4184738.1"/>
    <property type="molecule type" value="Genomic_DNA"/>
</dbReference>
<reference evidence="3" key="1">
    <citation type="submission" date="2020-05" db="EMBL/GenBank/DDBJ databases">
        <authorList>
            <person name="Chiriac C."/>
            <person name="Salcher M."/>
            <person name="Ghai R."/>
            <person name="Kavagutti S V."/>
        </authorList>
    </citation>
    <scope>NUCLEOTIDE SEQUENCE</scope>
</reference>
<gene>
    <name evidence="2" type="ORF">UFOVP1113_31</name>
    <name evidence="4" type="ORF">UFOVP1563_23</name>
    <name evidence="3" type="ORF">UFOVP1627_5</name>
</gene>
<dbReference type="EMBL" id="LR797484">
    <property type="protein sequence ID" value="CAB4219745.1"/>
    <property type="molecule type" value="Genomic_DNA"/>
</dbReference>
<keyword evidence="1" id="KW-0472">Membrane</keyword>
<accession>A0A6J5SWK2</accession>
<evidence type="ECO:0000313" key="3">
    <source>
        <dbReference type="EMBL" id="CAB4219745.1"/>
    </source>
</evidence>
<protein>
    <submittedName>
        <fullName evidence="3">Uncharacterized protein</fullName>
    </submittedName>
</protein>
<sequence length="40" mass="4632">MSIKGEFCTRESDKVSFEDVVCLVLIVSFIGFLLFIERFL</sequence>
<name>A0A6J5SWK2_9CAUD</name>
<keyword evidence="1" id="KW-0812">Transmembrane</keyword>
<organism evidence="3">
    <name type="scientific">uncultured Caudovirales phage</name>
    <dbReference type="NCBI Taxonomy" id="2100421"/>
    <lineage>
        <taxon>Viruses</taxon>
        <taxon>Duplodnaviria</taxon>
        <taxon>Heunggongvirae</taxon>
        <taxon>Uroviricota</taxon>
        <taxon>Caudoviricetes</taxon>
        <taxon>Peduoviridae</taxon>
        <taxon>Maltschvirus</taxon>
        <taxon>Maltschvirus maltsch</taxon>
    </lineage>
</organism>
<feature type="transmembrane region" description="Helical" evidence="1">
    <location>
        <begin position="20"/>
        <end position="36"/>
    </location>
</feature>
<evidence type="ECO:0000313" key="4">
    <source>
        <dbReference type="EMBL" id="CAB5229668.1"/>
    </source>
</evidence>
<evidence type="ECO:0000256" key="1">
    <source>
        <dbReference type="SAM" id="Phobius"/>
    </source>
</evidence>
<dbReference type="EMBL" id="LR798404">
    <property type="protein sequence ID" value="CAB5229668.1"/>
    <property type="molecule type" value="Genomic_DNA"/>
</dbReference>
<keyword evidence="1" id="KW-1133">Transmembrane helix</keyword>